<organism evidence="2 3">
    <name type="scientific">Cellulomonas carbonis T26</name>
    <dbReference type="NCBI Taxonomy" id="947969"/>
    <lineage>
        <taxon>Bacteria</taxon>
        <taxon>Bacillati</taxon>
        <taxon>Actinomycetota</taxon>
        <taxon>Actinomycetes</taxon>
        <taxon>Micrococcales</taxon>
        <taxon>Cellulomonadaceae</taxon>
        <taxon>Cellulomonas</taxon>
    </lineage>
</organism>
<proteinExistence type="predicted"/>
<dbReference type="Proteomes" id="UP000029839">
    <property type="component" value="Unassembled WGS sequence"/>
</dbReference>
<comment type="caution">
    <text evidence="2">The sequence shown here is derived from an EMBL/GenBank/DDBJ whole genome shotgun (WGS) entry which is preliminary data.</text>
</comment>
<dbReference type="SUPFAM" id="SSF46785">
    <property type="entry name" value="Winged helix' DNA-binding domain"/>
    <property type="match status" value="1"/>
</dbReference>
<dbReference type="AlphaFoldDB" id="A0A0A0BPQ0"/>
<protein>
    <submittedName>
        <fullName evidence="2">PadR family transcriptional regulator</fullName>
    </submittedName>
</protein>
<dbReference type="Pfam" id="PF03551">
    <property type="entry name" value="PadR"/>
    <property type="match status" value="1"/>
</dbReference>
<dbReference type="InterPro" id="IPR036390">
    <property type="entry name" value="WH_DNA-bd_sf"/>
</dbReference>
<dbReference type="EMBL" id="AXCY01000070">
    <property type="protein sequence ID" value="KGM09935.1"/>
    <property type="molecule type" value="Genomic_DNA"/>
</dbReference>
<dbReference type="InterPro" id="IPR036388">
    <property type="entry name" value="WH-like_DNA-bd_sf"/>
</dbReference>
<reference evidence="2 3" key="1">
    <citation type="submission" date="2013-08" db="EMBL/GenBank/DDBJ databases">
        <title>Genome sequencing of Cellulomonas carbonis T26.</title>
        <authorList>
            <person name="Chen F."/>
            <person name="Li Y."/>
            <person name="Wang G."/>
        </authorList>
    </citation>
    <scope>NUCLEOTIDE SEQUENCE [LARGE SCALE GENOMIC DNA]</scope>
    <source>
        <strain evidence="2 3">T26</strain>
    </source>
</reference>
<accession>A0A0A0BPQ0</accession>
<evidence type="ECO:0000313" key="3">
    <source>
        <dbReference type="Proteomes" id="UP000029839"/>
    </source>
</evidence>
<gene>
    <name evidence="2" type="ORF">N868_17620</name>
</gene>
<dbReference type="PANTHER" id="PTHR43252:SF7">
    <property type="entry name" value="TRANSCRIPTIONAL REGULATOR YQJI"/>
    <property type="match status" value="1"/>
</dbReference>
<dbReference type="RefSeq" id="WP_052426341.1">
    <property type="nucleotide sequence ID" value="NZ_AXCY01000070.1"/>
</dbReference>
<dbReference type="PANTHER" id="PTHR43252">
    <property type="entry name" value="TRANSCRIPTIONAL REGULATOR YQJI"/>
    <property type="match status" value="1"/>
</dbReference>
<dbReference type="InterPro" id="IPR005149">
    <property type="entry name" value="Tscrpt_reg_PadR_N"/>
</dbReference>
<keyword evidence="3" id="KW-1185">Reference proteome</keyword>
<name>A0A0A0BPQ0_9CELL</name>
<dbReference type="OrthoDB" id="122286at2"/>
<dbReference type="Gene3D" id="1.10.10.10">
    <property type="entry name" value="Winged helix-like DNA-binding domain superfamily/Winged helix DNA-binding domain"/>
    <property type="match status" value="1"/>
</dbReference>
<evidence type="ECO:0000259" key="1">
    <source>
        <dbReference type="Pfam" id="PF03551"/>
    </source>
</evidence>
<reference evidence="2 3" key="2">
    <citation type="journal article" date="2015" name="Stand. Genomic Sci.">
        <title>Draft genome sequence of Cellulomonas carbonis T26(T) and comparative analysis of six Cellulomonas genomes.</title>
        <authorList>
            <person name="Zhuang W."/>
            <person name="Zhang S."/>
            <person name="Xia X."/>
            <person name="Wang G."/>
        </authorList>
    </citation>
    <scope>NUCLEOTIDE SEQUENCE [LARGE SCALE GENOMIC DNA]</scope>
    <source>
        <strain evidence="2 3">T26</strain>
    </source>
</reference>
<evidence type="ECO:0000313" key="2">
    <source>
        <dbReference type="EMBL" id="KGM09935.1"/>
    </source>
</evidence>
<feature type="domain" description="Transcription regulator PadR N-terminal" evidence="1">
    <location>
        <begin position="18"/>
        <end position="89"/>
    </location>
</feature>
<sequence length="123" mass="13200">MTETRDPQLLRGVLPMLVLRLLAGQESYGWELVTRLRDAGLADISAGTVYPVLSRLEREGQVASRLVASTSGPARKYYTPTDAGRAALARAESAWADLVHVVAGVLDHHDGTAVPSHAPEGDR</sequence>